<dbReference type="InterPro" id="IPR013148">
    <property type="entry name" value="Glyco_hydro_32_N"/>
</dbReference>
<dbReference type="AlphaFoldDB" id="A0A8J8Q1P2"/>
<keyword evidence="4 9" id="KW-0378">Hydrolase</keyword>
<dbReference type="RefSeq" id="WP_148858967.1">
    <property type="nucleotide sequence ID" value="NZ_PHNJ01000008.1"/>
</dbReference>
<comment type="similarity">
    <text evidence="1">Belongs to the glycosyl hydrolase 32 family.</text>
</comment>
<dbReference type="GO" id="GO:0005975">
    <property type="term" value="P:carbohydrate metabolic process"/>
    <property type="evidence" value="ECO:0007669"/>
    <property type="project" value="InterPro"/>
</dbReference>
<dbReference type="InterPro" id="IPR001362">
    <property type="entry name" value="Glyco_hydro_32"/>
</dbReference>
<dbReference type="InterPro" id="IPR006558">
    <property type="entry name" value="LamG-like"/>
</dbReference>
<evidence type="ECO:0000256" key="6">
    <source>
        <dbReference type="ARBA" id="ARBA00023295"/>
    </source>
</evidence>
<evidence type="ECO:0000313" key="10">
    <source>
        <dbReference type="Proteomes" id="UP000766904"/>
    </source>
</evidence>
<dbReference type="Proteomes" id="UP000766904">
    <property type="component" value="Unassembled WGS sequence"/>
</dbReference>
<organism evidence="9 10">
    <name type="scientific">Natronococcus pandeyae</name>
    <dbReference type="NCBI Taxonomy" id="2055836"/>
    <lineage>
        <taxon>Archaea</taxon>
        <taxon>Methanobacteriati</taxon>
        <taxon>Methanobacteriota</taxon>
        <taxon>Stenosarchaea group</taxon>
        <taxon>Halobacteria</taxon>
        <taxon>Halobacteriales</taxon>
        <taxon>Natrialbaceae</taxon>
        <taxon>Natronococcus</taxon>
    </lineage>
</organism>
<dbReference type="GO" id="GO:0004564">
    <property type="term" value="F:beta-fructofuranosidase activity"/>
    <property type="evidence" value="ECO:0007669"/>
    <property type="project" value="UniProtKB-EC"/>
</dbReference>
<evidence type="ECO:0000256" key="4">
    <source>
        <dbReference type="ARBA" id="ARBA00022801"/>
    </source>
</evidence>
<protein>
    <recommendedName>
        <fullName evidence="2">beta-fructofuranosidase</fullName>
        <ecNumber evidence="2">3.2.1.26</ecNumber>
    </recommendedName>
</protein>
<feature type="domain" description="LamG-like jellyroll fold" evidence="8">
    <location>
        <begin position="118"/>
        <end position="266"/>
    </location>
</feature>
<keyword evidence="5" id="KW-1015">Disulfide bond</keyword>
<dbReference type="InterPro" id="IPR013189">
    <property type="entry name" value="Glyco_hydro_32_C"/>
</dbReference>
<evidence type="ECO:0000256" key="3">
    <source>
        <dbReference type="ARBA" id="ARBA00022729"/>
    </source>
</evidence>
<proteinExistence type="inferred from homology"/>
<reference evidence="9" key="1">
    <citation type="submission" date="2017-11" db="EMBL/GenBank/DDBJ databases">
        <authorList>
            <person name="Kajale S.C."/>
            <person name="Sharma A."/>
        </authorList>
    </citation>
    <scope>NUCLEOTIDE SEQUENCE</scope>
    <source>
        <strain evidence="9">LS1_42</strain>
    </source>
</reference>
<dbReference type="PANTHER" id="PTHR43101">
    <property type="entry name" value="BETA-FRUCTOSIDASE"/>
    <property type="match status" value="1"/>
</dbReference>
<dbReference type="Gene3D" id="2.60.120.560">
    <property type="entry name" value="Exo-inulinase, domain 1"/>
    <property type="match status" value="1"/>
</dbReference>
<evidence type="ECO:0000313" key="9">
    <source>
        <dbReference type="EMBL" id="TYL37801.1"/>
    </source>
</evidence>
<accession>A0A8J8Q1P2</accession>
<dbReference type="Gene3D" id="2.115.10.20">
    <property type="entry name" value="Glycosyl hydrolase domain, family 43"/>
    <property type="match status" value="1"/>
</dbReference>
<name>A0A8J8Q1P2_9EURY</name>
<dbReference type="Pfam" id="PF08244">
    <property type="entry name" value="Glyco_hydro_32C"/>
    <property type="match status" value="1"/>
</dbReference>
<gene>
    <name evidence="9" type="ORF">CV102_15805</name>
</gene>
<dbReference type="SMART" id="SM00560">
    <property type="entry name" value="LamGL"/>
    <property type="match status" value="1"/>
</dbReference>
<dbReference type="Gene3D" id="2.60.120.200">
    <property type="match status" value="1"/>
</dbReference>
<dbReference type="CDD" id="cd08996">
    <property type="entry name" value="GH32_FFase"/>
    <property type="match status" value="1"/>
</dbReference>
<dbReference type="Pfam" id="PF00251">
    <property type="entry name" value="Glyco_hydro_32N"/>
    <property type="match status" value="1"/>
</dbReference>
<keyword evidence="6" id="KW-0326">Glycosidase</keyword>
<comment type="caution">
    <text evidence="9">The sequence shown here is derived from an EMBL/GenBank/DDBJ whole genome shotgun (WGS) entry which is preliminary data.</text>
</comment>
<dbReference type="InterPro" id="IPR051214">
    <property type="entry name" value="GH32_Enzymes"/>
</dbReference>
<keyword evidence="10" id="KW-1185">Reference proteome</keyword>
<dbReference type="InterPro" id="IPR013320">
    <property type="entry name" value="ConA-like_dom_sf"/>
</dbReference>
<evidence type="ECO:0000256" key="7">
    <source>
        <dbReference type="SAM" id="MobiDB-lite"/>
    </source>
</evidence>
<evidence type="ECO:0000256" key="1">
    <source>
        <dbReference type="ARBA" id="ARBA00009902"/>
    </source>
</evidence>
<dbReference type="SMART" id="SM00640">
    <property type="entry name" value="Glyco_32"/>
    <property type="match status" value="1"/>
</dbReference>
<feature type="region of interest" description="Disordered" evidence="7">
    <location>
        <begin position="409"/>
        <end position="437"/>
    </location>
</feature>
<dbReference type="PANTHER" id="PTHR43101:SF1">
    <property type="entry name" value="BETA-FRUCTOSIDASE"/>
    <property type="match status" value="1"/>
</dbReference>
<evidence type="ECO:0000259" key="8">
    <source>
        <dbReference type="SMART" id="SM00560"/>
    </source>
</evidence>
<dbReference type="SUPFAM" id="SSF75005">
    <property type="entry name" value="Arabinanase/levansucrase/invertase"/>
    <property type="match status" value="1"/>
</dbReference>
<dbReference type="PROSITE" id="PS51257">
    <property type="entry name" value="PROKAR_LIPOPROTEIN"/>
    <property type="match status" value="1"/>
</dbReference>
<evidence type="ECO:0000256" key="2">
    <source>
        <dbReference type="ARBA" id="ARBA00012758"/>
    </source>
</evidence>
<dbReference type="OrthoDB" id="382715at2157"/>
<evidence type="ECO:0000256" key="5">
    <source>
        <dbReference type="ARBA" id="ARBA00023157"/>
    </source>
</evidence>
<keyword evidence="3" id="KW-0732">Signal</keyword>
<dbReference type="Pfam" id="PF13385">
    <property type="entry name" value="Laminin_G_3"/>
    <property type="match status" value="1"/>
</dbReference>
<dbReference type="SUPFAM" id="SSF49899">
    <property type="entry name" value="Concanavalin A-like lectins/glucanases"/>
    <property type="match status" value="2"/>
</dbReference>
<dbReference type="EMBL" id="PHNJ01000008">
    <property type="protein sequence ID" value="TYL37801.1"/>
    <property type="molecule type" value="Genomic_DNA"/>
</dbReference>
<dbReference type="EC" id="3.2.1.26" evidence="2"/>
<dbReference type="InterPro" id="IPR023296">
    <property type="entry name" value="Glyco_hydro_beta-prop_sf"/>
</dbReference>
<sequence length="813" mass="91060">MWNCDRQNRVSRRRWLTGVGGAAFTTALAGCSRIRNDGDEDATPEPVSDALLARWTFDDDGRTVTESVTGATTELTHRSDDPSRVDGIAGRSLLFDGYSTWAEHPPDELEDRLDGPLEELTIDAWIAPRSFSDTDRLDTIVERIDRERDRGFALGVDRDGAWSFGVGLGDRLETIRVDDPPVPLYEWVHLTAVFDRPSGTVEAYRDGELVASQEFDGDAVAAADAPLALGRNADTAVLEEAEIFEQNLFDGAISQLELYGEALEPETIADKHEAEHDPVSAVDYGSLVTEPDRFEGDQHRPAFHAIPPRHWMNEPHGPLYYDGQYHLFYQHNPKGPYWDYIHWGHWVSEDLVRWRPVPEALRPAEDALDPTGCWAGDAVLDENGEPAILYTVGISRDSDARPDQAIAKATATDPDDPDLVEWEKTTTDPSELPLPAPTDDGLYPADWPDTAAYPPDFRDPHVWTEDGEWFCLVGSSFPSDGHGTILLYRSPDFAEWQYEGHLFDPGEFEHEAYPFLGDVWELPVLLPVGGDGWDSDKHVLCVNPVGGEADVDVYYWIGEWDPNAGEFSRDHDEPRLIDYGDSHFTGPSGMVDSNPESDDRSLLFTISQDYRLPEHHFDGGWAHNAGLPLELSLHDDGRLRVEPIDELRTLRTEKRYEASDRSPAEVNEELADVDVDRVEVRLELESNGAQQYGLSLERPNGGDEETTLTYDESTGTVTVDRRDSTADSDLLADAEANSELTHQTDAGIDDENLALHLYLDGSMMECYINSRHSVTTRRYSTSEEPDRLRIVHDDAVAVRSMEIWELDALDEGR</sequence>